<protein>
    <submittedName>
        <fullName evidence="2">Uncharacterized protein</fullName>
    </submittedName>
</protein>
<dbReference type="AlphaFoldDB" id="A0AAD8ME93"/>
<dbReference type="GO" id="GO:0008641">
    <property type="term" value="F:ubiquitin-like modifier activating enzyme activity"/>
    <property type="evidence" value="ECO:0007669"/>
    <property type="project" value="InterPro"/>
</dbReference>
<evidence type="ECO:0000313" key="2">
    <source>
        <dbReference type="EMBL" id="KAK1369529.1"/>
    </source>
</evidence>
<dbReference type="InterPro" id="IPR035985">
    <property type="entry name" value="Ubiquitin-activating_enz"/>
</dbReference>
<dbReference type="Gene3D" id="3.10.290.20">
    <property type="entry name" value="Ubiquitin-like 2 activating enzyme e1b. Chain: B, domain 3"/>
    <property type="match status" value="1"/>
</dbReference>
<feature type="compositionally biased region" description="Basic and acidic residues" evidence="1">
    <location>
        <begin position="282"/>
        <end position="291"/>
    </location>
</feature>
<dbReference type="SUPFAM" id="SSF69572">
    <property type="entry name" value="Activating enzymes of the ubiquitin-like proteins"/>
    <property type="match status" value="1"/>
</dbReference>
<comment type="caution">
    <text evidence="2">The sequence shown here is derived from an EMBL/GenBank/DDBJ whole genome shotgun (WGS) entry which is preliminary data.</text>
</comment>
<accession>A0AAD8ME93</accession>
<evidence type="ECO:0000313" key="3">
    <source>
        <dbReference type="Proteomes" id="UP001237642"/>
    </source>
</evidence>
<feature type="region of interest" description="Disordered" evidence="1">
    <location>
        <begin position="233"/>
        <end position="291"/>
    </location>
</feature>
<name>A0AAD8ME93_9APIA</name>
<feature type="compositionally biased region" description="Basic and acidic residues" evidence="1">
    <location>
        <begin position="258"/>
        <end position="271"/>
    </location>
</feature>
<dbReference type="EMBL" id="JAUIZM010000008">
    <property type="protein sequence ID" value="KAK1369529.1"/>
    <property type="molecule type" value="Genomic_DNA"/>
</dbReference>
<feature type="compositionally biased region" description="Polar residues" evidence="1">
    <location>
        <begin position="198"/>
        <end position="216"/>
    </location>
</feature>
<keyword evidence="3" id="KW-1185">Reference proteome</keyword>
<proteinExistence type="predicted"/>
<sequence>MICDKELLQGRLRICHRRICESWLTIGSVIVVADLEAEELTYINHAIASPNQLPNYYKYSFKAALTRQNGNVENTETADDPLSISVMVSLGLKNPQEVWSLVENSRIFLGALKFFFSEREQGTAGNIVHAVATTNAMIAGLIVIEAIKPINQQILTRFFEDLQQEFSCNINIKHRVEFDEEKEPDGMILSGWTQALTTENNKNSPAGNGTSTSSQALPVETVVDDEFEILPGGTETLPLGKKGKIADSSNASSISFEEVTKRKAEELEPDSHIVVLEDSMDKDDGKKKRLQ</sequence>
<gene>
    <name evidence="2" type="ORF">POM88_035621</name>
</gene>
<organism evidence="2 3">
    <name type="scientific">Heracleum sosnowskyi</name>
    <dbReference type="NCBI Taxonomy" id="360622"/>
    <lineage>
        <taxon>Eukaryota</taxon>
        <taxon>Viridiplantae</taxon>
        <taxon>Streptophyta</taxon>
        <taxon>Embryophyta</taxon>
        <taxon>Tracheophyta</taxon>
        <taxon>Spermatophyta</taxon>
        <taxon>Magnoliopsida</taxon>
        <taxon>eudicotyledons</taxon>
        <taxon>Gunneridae</taxon>
        <taxon>Pentapetalae</taxon>
        <taxon>asterids</taxon>
        <taxon>campanulids</taxon>
        <taxon>Apiales</taxon>
        <taxon>Apiaceae</taxon>
        <taxon>Apioideae</taxon>
        <taxon>apioid superclade</taxon>
        <taxon>Tordylieae</taxon>
        <taxon>Tordyliinae</taxon>
        <taxon>Heracleum</taxon>
    </lineage>
</organism>
<reference evidence="2" key="2">
    <citation type="submission" date="2023-05" db="EMBL/GenBank/DDBJ databases">
        <authorList>
            <person name="Schelkunov M.I."/>
        </authorList>
    </citation>
    <scope>NUCLEOTIDE SEQUENCE</scope>
    <source>
        <strain evidence="2">Hsosn_3</strain>
        <tissue evidence="2">Leaf</tissue>
    </source>
</reference>
<dbReference type="Proteomes" id="UP001237642">
    <property type="component" value="Unassembled WGS sequence"/>
</dbReference>
<reference evidence="2" key="1">
    <citation type="submission" date="2023-02" db="EMBL/GenBank/DDBJ databases">
        <title>Genome of toxic invasive species Heracleum sosnowskyi carries increased number of genes despite the absence of recent whole-genome duplications.</title>
        <authorList>
            <person name="Schelkunov M."/>
            <person name="Shtratnikova V."/>
            <person name="Makarenko M."/>
            <person name="Klepikova A."/>
            <person name="Omelchenko D."/>
            <person name="Novikova G."/>
            <person name="Obukhova E."/>
            <person name="Bogdanov V."/>
            <person name="Penin A."/>
            <person name="Logacheva M."/>
        </authorList>
    </citation>
    <scope>NUCLEOTIDE SEQUENCE</scope>
    <source>
        <strain evidence="2">Hsosn_3</strain>
        <tissue evidence="2">Leaf</tissue>
    </source>
</reference>
<feature type="region of interest" description="Disordered" evidence="1">
    <location>
        <begin position="198"/>
        <end position="218"/>
    </location>
</feature>
<evidence type="ECO:0000256" key="1">
    <source>
        <dbReference type="SAM" id="MobiDB-lite"/>
    </source>
</evidence>